<comment type="caution">
    <text evidence="3">The sequence shown here is derived from an EMBL/GenBank/DDBJ whole genome shotgun (WGS) entry which is preliminary data.</text>
</comment>
<dbReference type="Pfam" id="PF18478">
    <property type="entry name" value="PIN_10"/>
    <property type="match status" value="1"/>
</dbReference>
<dbReference type="InterPro" id="IPR041375">
    <property type="entry name" value="VapC45_PIN-like"/>
</dbReference>
<feature type="region of interest" description="Disordered" evidence="1">
    <location>
        <begin position="83"/>
        <end position="104"/>
    </location>
</feature>
<organism evidence="3 4">
    <name type="scientific">Planosporangium thailandense</name>
    <dbReference type="NCBI Taxonomy" id="765197"/>
    <lineage>
        <taxon>Bacteria</taxon>
        <taxon>Bacillati</taxon>
        <taxon>Actinomycetota</taxon>
        <taxon>Actinomycetes</taxon>
        <taxon>Micromonosporales</taxon>
        <taxon>Micromonosporaceae</taxon>
        <taxon>Planosporangium</taxon>
    </lineage>
</organism>
<evidence type="ECO:0000313" key="3">
    <source>
        <dbReference type="EMBL" id="NJC68938.1"/>
    </source>
</evidence>
<evidence type="ECO:0000256" key="1">
    <source>
        <dbReference type="SAM" id="MobiDB-lite"/>
    </source>
</evidence>
<sequence>MPEFLADRDLGKRVVEALRAAGAVVHTLPEVFGEEGAQLAADTEWIAVAGRYGWVALSKNKRIRYVTAEREALAAHGVPLRARQWQPGPEGDGRCLPGGSASHRRSVLDPARRFCMDRAP</sequence>
<name>A0ABX0XSI5_9ACTN</name>
<gene>
    <name evidence="3" type="ORF">HC031_04235</name>
</gene>
<accession>A0ABX0XSI5</accession>
<feature type="domain" description="VapC45 PIN like" evidence="2">
    <location>
        <begin position="2"/>
        <end position="79"/>
    </location>
</feature>
<keyword evidence="4" id="KW-1185">Reference proteome</keyword>
<evidence type="ECO:0000313" key="4">
    <source>
        <dbReference type="Proteomes" id="UP000722989"/>
    </source>
</evidence>
<proteinExistence type="predicted"/>
<dbReference type="EMBL" id="JAATVY010000002">
    <property type="protein sequence ID" value="NJC68938.1"/>
    <property type="molecule type" value="Genomic_DNA"/>
</dbReference>
<evidence type="ECO:0000259" key="2">
    <source>
        <dbReference type="Pfam" id="PF18478"/>
    </source>
</evidence>
<protein>
    <recommendedName>
        <fullName evidence="2">VapC45 PIN like domain-containing protein</fullName>
    </recommendedName>
</protein>
<reference evidence="3 4" key="1">
    <citation type="submission" date="2020-03" db="EMBL/GenBank/DDBJ databases">
        <title>WGS of the type strain of Planosporangium spp.</title>
        <authorList>
            <person name="Thawai C."/>
        </authorList>
    </citation>
    <scope>NUCLEOTIDE SEQUENCE [LARGE SCALE GENOMIC DNA]</scope>
    <source>
        <strain evidence="3 4">TBRC 5610</strain>
    </source>
</reference>
<dbReference type="Proteomes" id="UP000722989">
    <property type="component" value="Unassembled WGS sequence"/>
</dbReference>